<feature type="compositionally biased region" description="Low complexity" evidence="6">
    <location>
        <begin position="3006"/>
        <end position="3017"/>
    </location>
</feature>
<gene>
    <name evidence="11" type="primary">LOC101851379</name>
</gene>
<dbReference type="Gene3D" id="3.10.100.10">
    <property type="entry name" value="Mannose-Binding Protein A, subunit A"/>
    <property type="match status" value="1"/>
</dbReference>
<dbReference type="SUPFAM" id="SSF51126">
    <property type="entry name" value="Pectin lyase-like"/>
    <property type="match status" value="1"/>
</dbReference>
<dbReference type="SUPFAM" id="SSF56436">
    <property type="entry name" value="C-type lectin-like"/>
    <property type="match status" value="1"/>
</dbReference>
<feature type="domain" description="SRCR" evidence="9">
    <location>
        <begin position="159"/>
        <end position="263"/>
    </location>
</feature>
<proteinExistence type="predicted"/>
<dbReference type="InterPro" id="IPR053243">
    <property type="entry name" value="SJ_maturation_regulator"/>
</dbReference>
<dbReference type="Gene3D" id="3.10.250.10">
    <property type="entry name" value="SRCR-like domain"/>
    <property type="match status" value="3"/>
</dbReference>
<feature type="disulfide bond" evidence="5">
    <location>
        <begin position="1102"/>
        <end position="1112"/>
    </location>
</feature>
<feature type="compositionally biased region" description="Basic and acidic residues" evidence="6">
    <location>
        <begin position="2775"/>
        <end position="2809"/>
    </location>
</feature>
<feature type="signal peptide" evidence="8">
    <location>
        <begin position="1"/>
        <end position="33"/>
    </location>
</feature>
<dbReference type="InterPro" id="IPR016187">
    <property type="entry name" value="CTDL_fold"/>
</dbReference>
<dbReference type="InterPro" id="IPR001190">
    <property type="entry name" value="SRCR"/>
</dbReference>
<evidence type="ECO:0000256" key="3">
    <source>
        <dbReference type="ARBA" id="ARBA00023157"/>
    </source>
</evidence>
<evidence type="ECO:0000313" key="11">
    <source>
        <dbReference type="RefSeq" id="XP_012945265.1"/>
    </source>
</evidence>
<dbReference type="Proteomes" id="UP000694888">
    <property type="component" value="Unplaced"/>
</dbReference>
<dbReference type="PRINTS" id="PR00258">
    <property type="entry name" value="SPERACTRCPTR"/>
</dbReference>
<feature type="disulfide bond" evidence="5">
    <location>
        <begin position="229"/>
        <end position="239"/>
    </location>
</feature>
<feature type="transmembrane region" description="Helical" evidence="7">
    <location>
        <begin position="2630"/>
        <end position="2655"/>
    </location>
</feature>
<accession>A0ABM1ACV6</accession>
<keyword evidence="7" id="KW-0812">Transmembrane</keyword>
<feature type="disulfide bond" evidence="5">
    <location>
        <begin position="1946"/>
        <end position="1956"/>
    </location>
</feature>
<dbReference type="InterPro" id="IPR035914">
    <property type="entry name" value="Sperma_CUB_dom_sf"/>
</dbReference>
<name>A0ABM1ACV6_APLCA</name>
<dbReference type="PANTHER" id="PTHR47653">
    <property type="entry name" value="PROTEIN BARK BEETLE"/>
    <property type="match status" value="1"/>
</dbReference>
<dbReference type="InterPro" id="IPR012334">
    <property type="entry name" value="Pectin_lyas_fold"/>
</dbReference>
<feature type="compositionally biased region" description="Polar residues" evidence="6">
    <location>
        <begin position="2933"/>
        <end position="2948"/>
    </location>
</feature>
<feature type="domain" description="SRCR" evidence="9">
    <location>
        <begin position="1864"/>
        <end position="1979"/>
    </location>
</feature>
<dbReference type="SMART" id="SM00202">
    <property type="entry name" value="SR"/>
    <property type="match status" value="3"/>
</dbReference>
<dbReference type="GeneID" id="101851379"/>
<feature type="compositionally biased region" description="Polar residues" evidence="6">
    <location>
        <begin position="3216"/>
        <end position="3225"/>
    </location>
</feature>
<comment type="caution">
    <text evidence="5">Lacks conserved residue(s) required for the propagation of feature annotation.</text>
</comment>
<evidence type="ECO:0000313" key="10">
    <source>
        <dbReference type="Proteomes" id="UP000694888"/>
    </source>
</evidence>
<dbReference type="PROSITE" id="PS00420">
    <property type="entry name" value="SRCR_1"/>
    <property type="match status" value="1"/>
</dbReference>
<evidence type="ECO:0000256" key="6">
    <source>
        <dbReference type="SAM" id="MobiDB-lite"/>
    </source>
</evidence>
<dbReference type="Gene3D" id="2.60.120.290">
    <property type="entry name" value="Spermadhesin, CUB domain"/>
    <property type="match status" value="1"/>
</dbReference>
<sequence length="3317" mass="374854">MGSSGGFHTWAVMLPGAVAFLIWLSVFVPPTSGQITPPPNINNRPTIANDRIYFLEHIPKKCQPPLITTFPGGGIIKDGSRALLKSASPHIIKGNIEIAPSGCLYIEPGSVLKFAPGVGMIINGTLIARGSEEEGGRIVMTKMDGPYNGRPSGDWQDDARLSMGNTTRDGRLDLKYKNRWRAICTNYNNFTEIDANVTCRHLGFLKGNFTYHSFSRNLTEYILWEKPDCKGGENSLFDCPGVQNIKTGHHICDGQEVVGFECEGLRPGLALDHWRGLDFYNSTTETRIQPNTYNNVHMKESLSFLEYLDISYTGLDFYHGRSAEPGIYYQKAAISASPHIPMMNNVTIRYGAYDALNFTEIVGPILVTNCSISQNRGYGMFIQSSIGHTLINMTEVNNNWGDGIKFYISNLTIFDFRRKFPPHLSFCASSNFEGRTFPYYEHMDLIQVNGDKLTSEAVGGYCSRTFKTKKEMKISVHFLIIERDPDASGFFEFSDGGAFGKMTRMDINNGTFPQSMTTETSILNVKFKYNRPRDMVCKTFPPCIRFLLEFTSDTGPAQDFRLIMSSVHNNTGYGVNVQDMRSKMVISNETIIADNQFGAGVRVYRGAGEIVINGTRVFRNADAGVNITYSGGYQLFNNSAFEENFGYGIITEYLKLNHTRIEKENKIEVVKANFTWNELIGLRMGNYCSGADIKVNESYFAYNWDEAFEYLSCNITTMLSNNLRIEFNSFESNFRHAIVMRPLLNTKGIITNCTFENHSLGVIRVDNGYDLLISRWYRDFPVDFNLFENTFTGNTGRYVVNFRLTQYSAVQKLFCKFNFFQGNTFNNSFDYLNPRSRANAVAVLSSGNVQFRRNYMDNSDSLREIATHSVDPSVNIDAKENYWAQEINRQSDYARIYAAIFDQDDRYNLAKVVFHPALKTSRLYEDSSLANDVPEYVWTFVRPENTIGGVMENKLVTLQRGQTYYVDRDIYIFKKTTLVVEPDCTLKFAPSVGMVVHGILIADGGKTTTPVNFDLDDSEEFVPMENRTASVRLVDGRDEFEGRLEVEIDGEWGTVCNHGWIEEDSLLACQQLGLSFDRDHPEARSKVPAPVNYRILMSWVSCDDVDTDLTKCRAVNQDAHSCTHDDDVYLRCQPPTWAGITLAAAMSTDQEQPRISQTVIRFATIKKAGLLDPDTATLTPALRIDYNFYKISWLTVENSISDGISIAYSHPYSENVMEYLKVLGSAGNGIVTKSPRLELWHSKIDHSGKAGFLYDPFFTEYDALLIRNMIYPDRRVFMLDGKYHVSGQLYRVRLPAIDDHIFLLCPAGQANVTRDYFVEVQAYRSGYRMVLQIMDYLPVESVEKVTVYDTVYQNILGQGVKKWEIEKDLVDFPVVSGGDTVTIKLSVNGQLSGRLAFVIVATDATPKPVTLKTRVFNTTFDFNDQGIVTKHYNNPSNLRLELFHRHKEEEISLEDVLVRQSLSHAVHMPSVTKFHEDYIPTYEDMTRPERVAKVNYTIFRSSFIGNVKCILAEHNHVDFANNVWHWNLREVLVEECSEGGLEIEVPRVNDESERETHAVLVEDSKFWKNGDFRFTIAGYYAVVGINRNTFTKNLCSLGLISITGMEKDFTMMSNAITNNAGRFMMNMNILGHSEYSPQVTGDMALNKIVDNSPNVLSELSHHTPSTYAVAVRGLQKIGGYRNLFDNKDLEYELVAGIETLYLDTHVNFTYNYWGYSDETTIRKRIFDFDDWNNYVIADYFPYLTLKDVTSAAAVGSPAEIILDPSSLGGRVEKSVTLIDIGKPYIVESDLTVMPGYTLTIPPGTELQFRPNVGILVLGRLVANGLPFGRIKMRPFDTTLVDPFASHRITRHAGGGGRTSEIANVRLRGDGTLFHNAGFLELYNASSHSWNMMCDSQFNEKTAEVVCRELGKETVNVKVRFTHLYDYYIFGKPMYFRKEFWFNKYHCRGDETSLNQCTTRYNYNLLPCIFAANYTFITCGDRNLEPELQYWGNIRFAKKSFEEQPLEADIGKDQSIMSYVDIEGAGMLHGEKVGAIQTTYVTPEFKYINITKCAENGFDIVAPRQPLVLEHQNVTGNLGYGINVLVLNGESSIRRSSFLPNGPSTIPYNVYGLVDICRMEKEIQLETRLILFYKYGPNNRDCVKIISSRKTIGLRFLQLNLFQEDFSRNVIQIFDGMDIRLENRLGNIMANSSQDEIQQIYQSTGSTMSVHVHASVSHGSYGFIAEVVRLPPTGLTYPNSEVTHLVEQSEIRGNEDGAIQYKSVGETNPSLYIQHCWISANGYPVLNLTSPPSIDLSLQSVISFRFSHNQVTHNKGGMYLFAHTSAINSALRGNMTNNVFAFGSHGEALNVSGHYFERLMLHQNYFYNYTAGDYRDIIHVKDVVVNFTHCYMLRNLGHYIVHTYDSDDSTQSQLFARNGIYDNNATALRESTIKVGSGRPKFENNFLVNNLNDFEMESYPKELSLGQDISAKNNWWGSERRAFISGKTYDNFDNKDLVEIDYWPPIIDSRSIIEGDCLPGWVLDKNRCFRYMGGALPFEEAKLFCQSHGAFLAEARDREGFFNYLIRLMVSDMDWSTRVWVMSGAGSDRCSALEVQNIVYEQDCARRYYPFICETDPYVEIPEELASSIQAMIIGICAGVGGVIIIIIVVIAILWSMKSKRREKERFERTASIRSSLNNLTKINGSLRGTKSSLIMLSEGHSRRRLNELDARSLDSSLTKNSSSAVSNGISGSVHSLRSDSEVDGEPEPAPARPDYSRQVHSLRPDRSGGRNRPVARVEDRERETNRERERQDRERERMERERRLRDAGRRPYNYSQRDEDDDEKRGEYKENSDDDSIRKESDDEYYDDISFDDDEEEGEQDVKGENRGQDADEVDAKYLHYRVNRSQEHLSERPPLGAAAAHPGFGARGKSRSRDNLSGSEAKAGPLPHKSKSLSSFAQPDDSMNNPVKPNFPPPRSSSRDNLPTPPPDPHFVGPSSDQNRRYQPRPAPRPKHIRPHDGALRDDVSGVSSVTSGRDGYAPGHSPAPAPRQRSLGSQEILYNNEPGPRQPAYDPSDRASERSGPLYYNMQGPTGDSRKGPLYDPVYGGSGSLRSSQGLLYDPVYEGSDRSRSTNRYEPVDYSPTDPNPYGKDQIPDSDYMPRPLSNPTIGRSRERLGPPTPAPLPKPSHFRQPLESDLDSYAPSIQSDVDYMPRKYQPSVNDRFNDPLPPKPGASYTPETSTFSNRPRTRGSREDLVSLPQPPPYSQDIGRPVRPSASRDRLDLGPPSFHSSSVSEEPPPYSPGEELMPSRHRGSTDMLYLGGRGARPKHSEPVETEI</sequence>
<protein>
    <submittedName>
        <fullName evidence="11">Protein bark beetle</fullName>
    </submittedName>
</protein>
<keyword evidence="10" id="KW-1185">Reference proteome</keyword>
<keyword evidence="7" id="KW-0472">Membrane</keyword>
<feature type="domain" description="SRCR" evidence="9">
    <location>
        <begin position="1031"/>
        <end position="1133"/>
    </location>
</feature>
<dbReference type="Gene3D" id="2.160.20.10">
    <property type="entry name" value="Single-stranded right-handed beta-helix, Pectin lyase-like"/>
    <property type="match status" value="1"/>
</dbReference>
<dbReference type="RefSeq" id="XP_012945265.1">
    <property type="nucleotide sequence ID" value="XM_013089811.1"/>
</dbReference>
<dbReference type="InterPro" id="IPR006626">
    <property type="entry name" value="PbH1"/>
</dbReference>
<reference evidence="11" key="1">
    <citation type="submission" date="2025-08" db="UniProtKB">
        <authorList>
            <consortium name="RefSeq"/>
        </authorList>
    </citation>
    <scope>IDENTIFICATION</scope>
</reference>
<feature type="compositionally biased region" description="Basic and acidic residues" evidence="6">
    <location>
        <begin position="2754"/>
        <end position="2768"/>
    </location>
</feature>
<feature type="region of interest" description="Disordered" evidence="6">
    <location>
        <begin position="2715"/>
        <end position="3317"/>
    </location>
</feature>
<feature type="chain" id="PRO_5047514449" evidence="8">
    <location>
        <begin position="34"/>
        <end position="3317"/>
    </location>
</feature>
<feature type="compositionally biased region" description="Low complexity" evidence="6">
    <location>
        <begin position="3265"/>
        <end position="3275"/>
    </location>
</feature>
<evidence type="ECO:0000256" key="4">
    <source>
        <dbReference type="ARBA" id="ARBA00023180"/>
    </source>
</evidence>
<feature type="compositionally biased region" description="Basic and acidic residues" evidence="6">
    <location>
        <begin position="2860"/>
        <end position="2878"/>
    </location>
</feature>
<evidence type="ECO:0000256" key="5">
    <source>
        <dbReference type="PROSITE-ProRule" id="PRU00196"/>
    </source>
</evidence>
<keyword evidence="4" id="KW-0325">Glycoprotein</keyword>
<dbReference type="PANTHER" id="PTHR47653:SF1">
    <property type="entry name" value="DELETED IN MALIGNANT BRAIN TUMORS 1 PROTEIN"/>
    <property type="match status" value="1"/>
</dbReference>
<dbReference type="PROSITE" id="PS50287">
    <property type="entry name" value="SRCR_2"/>
    <property type="match status" value="3"/>
</dbReference>
<dbReference type="InterPro" id="IPR036772">
    <property type="entry name" value="SRCR-like_dom_sf"/>
</dbReference>
<keyword evidence="7" id="KW-1133">Transmembrane helix</keyword>
<evidence type="ECO:0000256" key="2">
    <source>
        <dbReference type="ARBA" id="ARBA00022737"/>
    </source>
</evidence>
<dbReference type="InterPro" id="IPR011050">
    <property type="entry name" value="Pectin_lyase_fold/virulence"/>
</dbReference>
<keyword evidence="2" id="KW-0677">Repeat</keyword>
<dbReference type="SMART" id="SM00710">
    <property type="entry name" value="PbH1"/>
    <property type="match status" value="9"/>
</dbReference>
<feature type="compositionally biased region" description="Basic and acidic residues" evidence="6">
    <location>
        <begin position="2823"/>
        <end position="2841"/>
    </location>
</feature>
<keyword evidence="3 5" id="KW-1015">Disulfide bond</keyword>
<feature type="compositionally biased region" description="Basic and acidic residues" evidence="6">
    <location>
        <begin position="2996"/>
        <end position="3005"/>
    </location>
</feature>
<feature type="compositionally biased region" description="Acidic residues" evidence="6">
    <location>
        <begin position="2842"/>
        <end position="2859"/>
    </location>
</feature>
<evidence type="ECO:0000256" key="1">
    <source>
        <dbReference type="ARBA" id="ARBA00022729"/>
    </source>
</evidence>
<evidence type="ECO:0000256" key="7">
    <source>
        <dbReference type="SAM" id="Phobius"/>
    </source>
</evidence>
<dbReference type="SUPFAM" id="SSF56487">
    <property type="entry name" value="SRCR-like"/>
    <property type="match status" value="3"/>
</dbReference>
<evidence type="ECO:0000256" key="8">
    <source>
        <dbReference type="SAM" id="SignalP"/>
    </source>
</evidence>
<dbReference type="Pfam" id="PF00530">
    <property type="entry name" value="SRCR"/>
    <property type="match status" value="3"/>
</dbReference>
<dbReference type="InterPro" id="IPR016186">
    <property type="entry name" value="C-type_lectin-like/link_sf"/>
</dbReference>
<keyword evidence="1 8" id="KW-0732">Signal</keyword>
<evidence type="ECO:0000259" key="9">
    <source>
        <dbReference type="PROSITE" id="PS50287"/>
    </source>
</evidence>
<feature type="compositionally biased region" description="Basic and acidic residues" evidence="6">
    <location>
        <begin position="3308"/>
        <end position="3317"/>
    </location>
</feature>
<organism evidence="10 11">
    <name type="scientific">Aplysia californica</name>
    <name type="common">California sea hare</name>
    <dbReference type="NCBI Taxonomy" id="6500"/>
    <lineage>
        <taxon>Eukaryota</taxon>
        <taxon>Metazoa</taxon>
        <taxon>Spiralia</taxon>
        <taxon>Lophotrochozoa</taxon>
        <taxon>Mollusca</taxon>
        <taxon>Gastropoda</taxon>
        <taxon>Heterobranchia</taxon>
        <taxon>Euthyneura</taxon>
        <taxon>Tectipleura</taxon>
        <taxon>Aplysiida</taxon>
        <taxon>Aplysioidea</taxon>
        <taxon>Aplysiidae</taxon>
        <taxon>Aplysia</taxon>
    </lineage>
</organism>
<feature type="compositionally biased region" description="Low complexity" evidence="6">
    <location>
        <begin position="2715"/>
        <end position="2733"/>
    </location>
</feature>